<sequence>MPRPLLPRSIGPVGLSSPVTVPQLPPRARDGGPTALFCLAQATPPPASRWVALTHPRWGRGEGWDPLGSSAPDPSPQAPVQGRSGNSIMIFCSAQAWPVPAYRVRPSYGWAEAVSTAKVEPPQLVQTFSEQTLQPGPAVHLKCTAAGDPTPEITWQLDSNRVTNSDSTGGALVVVQVIGQFVGAGGEVVSHLNITAIETNDGGLYSCIAASSVGSVRHDARINVYGLPYIRWVG</sequence>
<feature type="domain" description="Ig-like" evidence="11">
    <location>
        <begin position="122"/>
        <end position="223"/>
    </location>
</feature>
<dbReference type="GO" id="GO:0005886">
    <property type="term" value="C:plasma membrane"/>
    <property type="evidence" value="ECO:0007669"/>
    <property type="project" value="TreeGrafter"/>
</dbReference>
<keyword evidence="6" id="KW-1133">Transmembrane helix</keyword>
<evidence type="ECO:0000256" key="6">
    <source>
        <dbReference type="ARBA" id="ARBA00022989"/>
    </source>
</evidence>
<evidence type="ECO:0000256" key="2">
    <source>
        <dbReference type="ARBA" id="ARBA00022692"/>
    </source>
</evidence>
<dbReference type="SMART" id="SM00408">
    <property type="entry name" value="IGc2"/>
    <property type="match status" value="1"/>
</dbReference>
<dbReference type="Pfam" id="PF13927">
    <property type="entry name" value="Ig_3"/>
    <property type="match status" value="1"/>
</dbReference>
<keyword evidence="8" id="KW-1015">Disulfide bond</keyword>
<dbReference type="GO" id="GO:0007156">
    <property type="term" value="P:homophilic cell adhesion via plasma membrane adhesion molecules"/>
    <property type="evidence" value="ECO:0007669"/>
    <property type="project" value="TreeGrafter"/>
</dbReference>
<keyword evidence="9" id="KW-0393">Immunoglobulin domain</keyword>
<gene>
    <name evidence="12" type="ORF">HAZT_HAZT008153</name>
</gene>
<comment type="caution">
    <text evidence="12">The sequence shown here is derived from an EMBL/GenBank/DDBJ whole genome shotgun (WGS) entry which is preliminary data.</text>
</comment>
<proteinExistence type="predicted"/>
<dbReference type="PROSITE" id="PS50835">
    <property type="entry name" value="IG_LIKE"/>
    <property type="match status" value="1"/>
</dbReference>
<dbReference type="InterPro" id="IPR007110">
    <property type="entry name" value="Ig-like_dom"/>
</dbReference>
<dbReference type="EMBL" id="JQDR03003954">
    <property type="protein sequence ID" value="KAA0202267.1"/>
    <property type="molecule type" value="Genomic_DNA"/>
</dbReference>
<keyword evidence="2" id="KW-0812">Transmembrane</keyword>
<dbReference type="Gene3D" id="2.60.40.10">
    <property type="entry name" value="Immunoglobulins"/>
    <property type="match status" value="1"/>
</dbReference>
<dbReference type="SUPFAM" id="SSF48726">
    <property type="entry name" value="Immunoglobulin"/>
    <property type="match status" value="1"/>
</dbReference>
<evidence type="ECO:0000256" key="7">
    <source>
        <dbReference type="ARBA" id="ARBA00023136"/>
    </source>
</evidence>
<comment type="subcellular location">
    <subcellularLocation>
        <location evidence="1">Membrane</location>
        <topology evidence="1">Single-pass membrane protein</topology>
    </subcellularLocation>
</comment>
<accession>A0A6A0HBD8</accession>
<reference evidence="12" key="2">
    <citation type="journal article" date="2018" name="Environ. Sci. Technol.">
        <title>The Toxicogenome of Hyalella azteca: A Model for Sediment Ecotoxicology and Evolutionary Toxicology.</title>
        <authorList>
            <person name="Poynton H.C."/>
            <person name="Hasenbein S."/>
            <person name="Benoit J.B."/>
            <person name="Sepulveda M.S."/>
            <person name="Poelchau M.F."/>
            <person name="Hughes D.S.T."/>
            <person name="Murali S.C."/>
            <person name="Chen S."/>
            <person name="Glastad K.M."/>
            <person name="Goodisman M.A.D."/>
            <person name="Werren J.H."/>
            <person name="Vineis J.H."/>
            <person name="Bowen J.L."/>
            <person name="Friedrich M."/>
            <person name="Jones J."/>
            <person name="Robertson H.M."/>
            <person name="Feyereisen R."/>
            <person name="Mechler-Hickson A."/>
            <person name="Mathers N."/>
            <person name="Lee C.E."/>
            <person name="Colbourne J.K."/>
            <person name="Biales A."/>
            <person name="Johnston J.S."/>
            <person name="Wellborn G.A."/>
            <person name="Rosendale A.J."/>
            <person name="Cridge A.G."/>
            <person name="Munoz-Torres M.C."/>
            <person name="Bain P.A."/>
            <person name="Manny A.R."/>
            <person name="Major K.M."/>
            <person name="Lambert F.N."/>
            <person name="Vulpe C.D."/>
            <person name="Tuck P."/>
            <person name="Blalock B.J."/>
            <person name="Lin Y.Y."/>
            <person name="Smith M.E."/>
            <person name="Ochoa-Acuna H."/>
            <person name="Chen M.M."/>
            <person name="Childers C.P."/>
            <person name="Qu J."/>
            <person name="Dugan S."/>
            <person name="Lee S.L."/>
            <person name="Chao H."/>
            <person name="Dinh H."/>
            <person name="Han Y."/>
            <person name="Doddapaneni H."/>
            <person name="Worley K.C."/>
            <person name="Muzny D.M."/>
            <person name="Gibbs R.A."/>
            <person name="Richards S."/>
        </authorList>
    </citation>
    <scope>NUCLEOTIDE SEQUENCE</scope>
    <source>
        <strain evidence="12">HAZT.00-mixed</strain>
        <tissue evidence="12">Whole organism</tissue>
    </source>
</reference>
<evidence type="ECO:0000256" key="1">
    <source>
        <dbReference type="ARBA" id="ARBA00004167"/>
    </source>
</evidence>
<evidence type="ECO:0000256" key="9">
    <source>
        <dbReference type="ARBA" id="ARBA00023319"/>
    </source>
</evidence>
<dbReference type="InterPro" id="IPR036179">
    <property type="entry name" value="Ig-like_dom_sf"/>
</dbReference>
<name>A0A6A0HBD8_HYAAZ</name>
<dbReference type="GO" id="GO:0007411">
    <property type="term" value="P:axon guidance"/>
    <property type="evidence" value="ECO:0007669"/>
    <property type="project" value="TreeGrafter"/>
</dbReference>
<dbReference type="PANTHER" id="PTHR10075:SF100">
    <property type="entry name" value="FASCICLIN-2"/>
    <property type="match status" value="1"/>
</dbReference>
<dbReference type="GO" id="GO:0070593">
    <property type="term" value="P:dendrite self-avoidance"/>
    <property type="evidence" value="ECO:0007669"/>
    <property type="project" value="TreeGrafter"/>
</dbReference>
<evidence type="ECO:0000256" key="5">
    <source>
        <dbReference type="ARBA" id="ARBA00022889"/>
    </source>
</evidence>
<evidence type="ECO:0000256" key="8">
    <source>
        <dbReference type="ARBA" id="ARBA00023157"/>
    </source>
</evidence>
<keyword evidence="7" id="KW-0472">Membrane</keyword>
<feature type="region of interest" description="Disordered" evidence="10">
    <location>
        <begin position="1"/>
        <end position="28"/>
    </location>
</feature>
<feature type="region of interest" description="Disordered" evidence="10">
    <location>
        <begin position="61"/>
        <end position="82"/>
    </location>
</feature>
<reference evidence="12" key="3">
    <citation type="submission" date="2019-06" db="EMBL/GenBank/DDBJ databases">
        <authorList>
            <person name="Poynton C."/>
            <person name="Hasenbein S."/>
            <person name="Benoit J.B."/>
            <person name="Sepulveda M.S."/>
            <person name="Poelchau M.F."/>
            <person name="Murali S.C."/>
            <person name="Chen S."/>
            <person name="Glastad K.M."/>
            <person name="Werren J.H."/>
            <person name="Vineis J.H."/>
            <person name="Bowen J.L."/>
            <person name="Friedrich M."/>
            <person name="Jones J."/>
            <person name="Robertson H.M."/>
            <person name="Feyereisen R."/>
            <person name="Mechler-Hickson A."/>
            <person name="Mathers N."/>
            <person name="Lee C.E."/>
            <person name="Colbourne J.K."/>
            <person name="Biales A."/>
            <person name="Johnston J.S."/>
            <person name="Wellborn G.A."/>
            <person name="Rosendale A.J."/>
            <person name="Cridge A.G."/>
            <person name="Munoz-Torres M.C."/>
            <person name="Bain P.A."/>
            <person name="Manny A.R."/>
            <person name="Major K.M."/>
            <person name="Lambert F.N."/>
            <person name="Vulpe C.D."/>
            <person name="Tuck P."/>
            <person name="Blalock B.J."/>
            <person name="Lin Y.-Y."/>
            <person name="Smith M.E."/>
            <person name="Ochoa-Acuna H."/>
            <person name="Chen M.-J.M."/>
            <person name="Childers C.P."/>
            <person name="Qu J."/>
            <person name="Dugan S."/>
            <person name="Lee S.L."/>
            <person name="Chao H."/>
            <person name="Dinh H."/>
            <person name="Han Y."/>
            <person name="Doddapaneni H."/>
            <person name="Worley K.C."/>
            <person name="Muzny D.M."/>
            <person name="Gibbs R.A."/>
            <person name="Richards S."/>
        </authorList>
    </citation>
    <scope>NUCLEOTIDE SEQUENCE</scope>
    <source>
        <strain evidence="12">HAZT.00-mixed</strain>
        <tissue evidence="12">Whole organism</tissue>
    </source>
</reference>
<evidence type="ECO:0000259" key="11">
    <source>
        <dbReference type="PROSITE" id="PS50835"/>
    </source>
</evidence>
<dbReference type="InterPro" id="IPR003599">
    <property type="entry name" value="Ig_sub"/>
</dbReference>
<keyword evidence="5" id="KW-0130">Cell adhesion</keyword>
<organism evidence="12">
    <name type="scientific">Hyalella azteca</name>
    <name type="common">Amphipod</name>
    <dbReference type="NCBI Taxonomy" id="294128"/>
    <lineage>
        <taxon>Eukaryota</taxon>
        <taxon>Metazoa</taxon>
        <taxon>Ecdysozoa</taxon>
        <taxon>Arthropoda</taxon>
        <taxon>Crustacea</taxon>
        <taxon>Multicrustacea</taxon>
        <taxon>Malacostraca</taxon>
        <taxon>Eumalacostraca</taxon>
        <taxon>Peracarida</taxon>
        <taxon>Amphipoda</taxon>
        <taxon>Senticaudata</taxon>
        <taxon>Talitrida</taxon>
        <taxon>Talitroidea</taxon>
        <taxon>Hyalellidae</taxon>
        <taxon>Hyalella</taxon>
    </lineage>
</organism>
<protein>
    <recommendedName>
        <fullName evidence="11">Ig-like domain-containing protein</fullName>
    </recommendedName>
</protein>
<dbReference type="InterPro" id="IPR013783">
    <property type="entry name" value="Ig-like_fold"/>
</dbReference>
<dbReference type="GO" id="GO:0098632">
    <property type="term" value="F:cell-cell adhesion mediator activity"/>
    <property type="evidence" value="ECO:0007669"/>
    <property type="project" value="TreeGrafter"/>
</dbReference>
<dbReference type="SMART" id="SM00409">
    <property type="entry name" value="IG"/>
    <property type="match status" value="1"/>
</dbReference>
<dbReference type="PANTHER" id="PTHR10075">
    <property type="entry name" value="BASIGIN RELATED"/>
    <property type="match status" value="1"/>
</dbReference>
<keyword evidence="3" id="KW-0732">Signal</keyword>
<evidence type="ECO:0000256" key="3">
    <source>
        <dbReference type="ARBA" id="ARBA00022729"/>
    </source>
</evidence>
<dbReference type="InterPro" id="IPR003598">
    <property type="entry name" value="Ig_sub2"/>
</dbReference>
<dbReference type="AlphaFoldDB" id="A0A6A0HBD8"/>
<keyword evidence="4" id="KW-0677">Repeat</keyword>
<dbReference type="GO" id="GO:0030424">
    <property type="term" value="C:axon"/>
    <property type="evidence" value="ECO:0007669"/>
    <property type="project" value="TreeGrafter"/>
</dbReference>
<dbReference type="Proteomes" id="UP000711488">
    <property type="component" value="Unassembled WGS sequence"/>
</dbReference>
<evidence type="ECO:0000313" key="12">
    <source>
        <dbReference type="EMBL" id="KAA0202267.1"/>
    </source>
</evidence>
<dbReference type="FunFam" id="2.60.40.10:FF:000017">
    <property type="entry name" value="Down syndrome cell adhesion molecule b"/>
    <property type="match status" value="1"/>
</dbReference>
<reference evidence="12" key="1">
    <citation type="submission" date="2014-08" db="EMBL/GenBank/DDBJ databases">
        <authorList>
            <person name="Murali S."/>
            <person name="Richards S."/>
            <person name="Bandaranaike D."/>
            <person name="Bellair M."/>
            <person name="Blankenburg K."/>
            <person name="Chao H."/>
            <person name="Dinh H."/>
            <person name="Doddapaneni H."/>
            <person name="Dugan-Rocha S."/>
            <person name="Elkadiri S."/>
            <person name="Gnanaolivu R."/>
            <person name="Hughes D."/>
            <person name="Lee S."/>
            <person name="Li M."/>
            <person name="Ming W."/>
            <person name="Munidasa M."/>
            <person name="Muniz J."/>
            <person name="Nguyen L."/>
            <person name="Osuji N."/>
            <person name="Pu L.-L."/>
            <person name="Puazo M."/>
            <person name="Skinner E."/>
            <person name="Qu C."/>
            <person name="Quiroz J."/>
            <person name="Raj R."/>
            <person name="Weissenberger G."/>
            <person name="Xin Y."/>
            <person name="Zou X."/>
            <person name="Han Y."/>
            <person name="Worley K."/>
            <person name="Muzny D."/>
            <person name="Gibbs R."/>
        </authorList>
    </citation>
    <scope>NUCLEOTIDE SEQUENCE</scope>
    <source>
        <strain evidence="12">HAZT.00-mixed</strain>
        <tissue evidence="12">Whole organism</tissue>
    </source>
</reference>
<evidence type="ECO:0000256" key="4">
    <source>
        <dbReference type="ARBA" id="ARBA00022737"/>
    </source>
</evidence>
<evidence type="ECO:0000256" key="10">
    <source>
        <dbReference type="SAM" id="MobiDB-lite"/>
    </source>
</evidence>